<dbReference type="Pfam" id="PF00005">
    <property type="entry name" value="ABC_tran"/>
    <property type="match status" value="1"/>
</dbReference>
<protein>
    <submittedName>
        <fullName evidence="6">Branched-chain amino acid transport system ATP-binding protein</fullName>
    </submittedName>
</protein>
<evidence type="ECO:0000256" key="1">
    <source>
        <dbReference type="ARBA" id="ARBA00022448"/>
    </source>
</evidence>
<dbReference type="Proteomes" id="UP001265550">
    <property type="component" value="Unassembled WGS sequence"/>
</dbReference>
<gene>
    <name evidence="6" type="ORF">J2X09_001603</name>
</gene>
<organism evidence="6 7">
    <name type="scientific">Hydrogenophaga laconesensis</name>
    <dbReference type="NCBI Taxonomy" id="1805971"/>
    <lineage>
        <taxon>Bacteria</taxon>
        <taxon>Pseudomonadati</taxon>
        <taxon>Pseudomonadota</taxon>
        <taxon>Betaproteobacteria</taxon>
        <taxon>Burkholderiales</taxon>
        <taxon>Comamonadaceae</taxon>
        <taxon>Hydrogenophaga</taxon>
    </lineage>
</organism>
<keyword evidence="1" id="KW-0813">Transport</keyword>
<dbReference type="PANTHER" id="PTHR45772">
    <property type="entry name" value="CONSERVED COMPONENT OF ABC TRANSPORTER FOR NATURAL AMINO ACIDS-RELATED"/>
    <property type="match status" value="1"/>
</dbReference>
<dbReference type="PROSITE" id="PS50893">
    <property type="entry name" value="ABC_TRANSPORTER_2"/>
    <property type="match status" value="1"/>
</dbReference>
<evidence type="ECO:0000256" key="4">
    <source>
        <dbReference type="ARBA" id="ARBA00022840"/>
    </source>
</evidence>
<keyword evidence="7" id="KW-1185">Reference proteome</keyword>
<dbReference type="InterPro" id="IPR032823">
    <property type="entry name" value="BCA_ABC_TP_C"/>
</dbReference>
<evidence type="ECO:0000313" key="6">
    <source>
        <dbReference type="EMBL" id="MDR7093871.1"/>
    </source>
</evidence>
<evidence type="ECO:0000256" key="3">
    <source>
        <dbReference type="ARBA" id="ARBA00022741"/>
    </source>
</evidence>
<keyword evidence="4 6" id="KW-0067">ATP-binding</keyword>
<keyword evidence="2" id="KW-0472">Membrane</keyword>
<reference evidence="6 7" key="1">
    <citation type="submission" date="2023-07" db="EMBL/GenBank/DDBJ databases">
        <title>Sorghum-associated microbial communities from plants grown in Nebraska, USA.</title>
        <authorList>
            <person name="Schachtman D."/>
        </authorList>
    </citation>
    <scope>NUCLEOTIDE SEQUENCE [LARGE SCALE GENOMIC DNA]</scope>
    <source>
        <strain evidence="6 7">BE240</strain>
    </source>
</reference>
<proteinExistence type="predicted"/>
<evidence type="ECO:0000313" key="7">
    <source>
        <dbReference type="Proteomes" id="UP001265550"/>
    </source>
</evidence>
<dbReference type="Gene3D" id="3.40.50.300">
    <property type="entry name" value="P-loop containing nucleotide triphosphate hydrolases"/>
    <property type="match status" value="1"/>
</dbReference>
<accession>A0ABU1V8T5</accession>
<dbReference type="PANTHER" id="PTHR45772:SF3">
    <property type="entry name" value="ABC TRANSPORTER ATP-BINDING PROTEIN"/>
    <property type="match status" value="1"/>
</dbReference>
<dbReference type="InterPro" id="IPR003439">
    <property type="entry name" value="ABC_transporter-like_ATP-bd"/>
</dbReference>
<keyword evidence="2" id="KW-1003">Cell membrane</keyword>
<name>A0ABU1V8T5_9BURK</name>
<dbReference type="InterPro" id="IPR003593">
    <property type="entry name" value="AAA+_ATPase"/>
</dbReference>
<dbReference type="GO" id="GO:0005524">
    <property type="term" value="F:ATP binding"/>
    <property type="evidence" value="ECO:0007669"/>
    <property type="project" value="UniProtKB-KW"/>
</dbReference>
<comment type="caution">
    <text evidence="6">The sequence shown here is derived from an EMBL/GenBank/DDBJ whole genome shotgun (WGS) entry which is preliminary data.</text>
</comment>
<dbReference type="SMART" id="SM00382">
    <property type="entry name" value="AAA"/>
    <property type="match status" value="1"/>
</dbReference>
<dbReference type="Pfam" id="PF12399">
    <property type="entry name" value="BCA_ABC_TP_C"/>
    <property type="match status" value="1"/>
</dbReference>
<dbReference type="SUPFAM" id="SSF52540">
    <property type="entry name" value="P-loop containing nucleoside triphosphate hydrolases"/>
    <property type="match status" value="1"/>
</dbReference>
<evidence type="ECO:0000256" key="2">
    <source>
        <dbReference type="ARBA" id="ARBA00022475"/>
    </source>
</evidence>
<dbReference type="InterPro" id="IPR027417">
    <property type="entry name" value="P-loop_NTPase"/>
</dbReference>
<dbReference type="RefSeq" id="WP_204732266.1">
    <property type="nucleotide sequence ID" value="NZ_JAVDWE010000003.1"/>
</dbReference>
<dbReference type="CDD" id="cd03219">
    <property type="entry name" value="ABC_Mj1267_LivG_branched"/>
    <property type="match status" value="1"/>
</dbReference>
<dbReference type="InterPro" id="IPR051120">
    <property type="entry name" value="ABC_AA/LPS_Transport"/>
</dbReference>
<evidence type="ECO:0000259" key="5">
    <source>
        <dbReference type="PROSITE" id="PS50893"/>
    </source>
</evidence>
<dbReference type="EMBL" id="JAVDWE010000003">
    <property type="protein sequence ID" value="MDR7093871.1"/>
    <property type="molecule type" value="Genomic_DNA"/>
</dbReference>
<feature type="domain" description="ABC transporter" evidence="5">
    <location>
        <begin position="10"/>
        <end position="251"/>
    </location>
</feature>
<keyword evidence="3" id="KW-0547">Nucleotide-binding</keyword>
<sequence>MSAASHTNAIACSGVTVEFDGFVALNDVALDVPAGKTVALIGPNGAGKTTLLNAISGRVPMKSGRVELWGDDITRLPVAGRTRRGLGRSFQIINLFQEMTTFENLRVAAQPPRFNLQPFWRPVNRWSELGDRAREVAAVVGLSDVLDMPVATLSHGRQRAVELGLALMADPRVLLLDEPLAGVGHNEIASTMELIERVRENRTVLLVEHNMEVVMKLSDEIVVMMGGEVLMRGTPAEVRNDERVKRAYLGDEEGTEATHA</sequence>